<evidence type="ECO:0008006" key="3">
    <source>
        <dbReference type="Google" id="ProtNLM"/>
    </source>
</evidence>
<evidence type="ECO:0000313" key="2">
    <source>
        <dbReference type="Proteomes" id="UP000007842"/>
    </source>
</evidence>
<evidence type="ECO:0000313" key="1">
    <source>
        <dbReference type="EMBL" id="AEW94088.1"/>
    </source>
</evidence>
<dbReference type="KEGG" id="scy:SCATT_17170"/>
<protein>
    <recommendedName>
        <fullName evidence="3">DUF397 domain-containing protein</fullName>
    </recommendedName>
</protein>
<keyword evidence="2" id="KW-1185">Reference proteome</keyword>
<proteinExistence type="predicted"/>
<accession>G8WP55</accession>
<dbReference type="HOGENOM" id="CLU_2556726_0_0_11"/>
<sequence length="82" mass="8818">MPEKPSLYDRPIAGPFAALCGGGDNGDESMESCISVAELHGGGYALRDTKPEGKGHELRMSKTEITAFARTWLSQHDEPQLG</sequence>
<dbReference type="Proteomes" id="UP000007842">
    <property type="component" value="Chromosome"/>
</dbReference>
<dbReference type="STRING" id="1003195.SCATT_17170"/>
<organism evidence="1 2">
    <name type="scientific">Streptantibioticus cattleyicolor (strain ATCC 35852 / DSM 46488 / JCM 4925 / NBRC 14057 / NRRL 8057)</name>
    <name type="common">Streptomyces cattleya</name>
    <dbReference type="NCBI Taxonomy" id="1003195"/>
    <lineage>
        <taxon>Bacteria</taxon>
        <taxon>Bacillati</taxon>
        <taxon>Actinomycetota</taxon>
        <taxon>Actinomycetes</taxon>
        <taxon>Kitasatosporales</taxon>
        <taxon>Streptomycetaceae</taxon>
        <taxon>Streptantibioticus</taxon>
    </lineage>
</organism>
<dbReference type="OrthoDB" id="3388456at2"/>
<dbReference type="AlphaFoldDB" id="G8WP55"/>
<name>G8WP55_STREN</name>
<gene>
    <name evidence="1" type="ordered locus">SCATT_17170</name>
</gene>
<dbReference type="EMBL" id="CP003219">
    <property type="protein sequence ID" value="AEW94088.1"/>
    <property type="molecule type" value="Genomic_DNA"/>
</dbReference>
<dbReference type="PATRIC" id="fig|1003195.29.peg.1725"/>
<dbReference type="RefSeq" id="WP_014627685.1">
    <property type="nucleotide sequence ID" value="NC_016111.1"/>
</dbReference>
<reference evidence="2" key="1">
    <citation type="submission" date="2011-12" db="EMBL/GenBank/DDBJ databases">
        <title>Complete genome sequence of Streptomyces cattleya strain DSM 46488.</title>
        <authorList>
            <person name="Ou H.-Y."/>
            <person name="Li P."/>
            <person name="Zhao C."/>
            <person name="O'Hagan D."/>
            <person name="Deng Z."/>
        </authorList>
    </citation>
    <scope>NUCLEOTIDE SEQUENCE [LARGE SCALE GENOMIC DNA]</scope>
    <source>
        <strain evidence="2">ATCC 35852 / DSM 46488 / JCM 4925 / NBRC 14057 / NRRL 8057</strain>
    </source>
</reference>